<dbReference type="Proteomes" id="UP000007517">
    <property type="component" value="Chromosome"/>
</dbReference>
<dbReference type="STRING" id="1146883.BLASA_1506"/>
<dbReference type="eggNOG" id="COG1204">
    <property type="taxonomic scope" value="Bacteria"/>
</dbReference>
<dbReference type="OrthoDB" id="9815222at2"/>
<keyword evidence="2" id="KW-1185">Reference proteome</keyword>
<sequence length="173" mass="18101">MSVIVIVINPSRPVQSEEALLEVSHASLTHRDGGLDEAGLREYLSEQHIRGWRVDLGATPTDVLDLLQYVQGGDRHKLGEMMATGSVTAQARLSSGDPVSRPAAEPVPVTIVVSDDGDEFSILAEGGSVLGVVVARDHAGVAAVLDSGLLLDFSLQGATVTITRAAAGQFSFT</sequence>
<dbReference type="KEGG" id="bsd:BLASA_1506"/>
<organism evidence="1 2">
    <name type="scientific">Blastococcus saxobsidens (strain DD2)</name>
    <dbReference type="NCBI Taxonomy" id="1146883"/>
    <lineage>
        <taxon>Bacteria</taxon>
        <taxon>Bacillati</taxon>
        <taxon>Actinomycetota</taxon>
        <taxon>Actinomycetes</taxon>
        <taxon>Geodermatophilales</taxon>
        <taxon>Geodermatophilaceae</taxon>
        <taxon>Blastococcus</taxon>
    </lineage>
</organism>
<proteinExistence type="predicted"/>
<accession>H6RKL8</accession>
<dbReference type="EMBL" id="FO117623">
    <property type="protein sequence ID" value="CCG02437.1"/>
    <property type="molecule type" value="Genomic_DNA"/>
</dbReference>
<reference evidence="1 2" key="1">
    <citation type="journal article" date="2012" name="J. Bacteriol.">
        <title>Genome Sequence of Blastococcus saxobsidens DD2, a Stone-Inhabiting Bacterium.</title>
        <authorList>
            <person name="Chouaia B."/>
            <person name="Crotti E."/>
            <person name="Brusetti L."/>
            <person name="Daffonchio D."/>
            <person name="Essoussi I."/>
            <person name="Nouioui I."/>
            <person name="Sbissi I."/>
            <person name="Ghodhbane-Gtari F."/>
            <person name="Gtari M."/>
            <person name="Vacherie B."/>
            <person name="Barbe V."/>
            <person name="Medigue C."/>
            <person name="Gury J."/>
            <person name="Pujic P."/>
            <person name="Normand P."/>
        </authorList>
    </citation>
    <scope>NUCLEOTIDE SEQUENCE [LARGE SCALE GENOMIC DNA]</scope>
    <source>
        <strain evidence="1 2">DD2</strain>
    </source>
</reference>
<evidence type="ECO:0000313" key="1">
    <source>
        <dbReference type="EMBL" id="CCG02437.1"/>
    </source>
</evidence>
<evidence type="ECO:0000313" key="2">
    <source>
        <dbReference type="Proteomes" id="UP000007517"/>
    </source>
</evidence>
<dbReference type="HOGENOM" id="CLU_1544665_0_0_11"/>
<dbReference type="RefSeq" id="WP_014375332.1">
    <property type="nucleotide sequence ID" value="NC_016943.1"/>
</dbReference>
<gene>
    <name evidence="1" type="ordered locus">BLASA_1506</name>
</gene>
<protein>
    <submittedName>
        <fullName evidence="1">Uncharacterized protein</fullName>
    </submittedName>
</protein>
<reference evidence="2" key="2">
    <citation type="submission" date="2012-02" db="EMBL/GenBank/DDBJ databases">
        <title>Complete genome sequence of Blastococcus saxobsidens strain DD2.</title>
        <authorList>
            <person name="Genoscope."/>
        </authorList>
    </citation>
    <scope>NUCLEOTIDE SEQUENCE [LARGE SCALE GENOMIC DNA]</scope>
    <source>
        <strain evidence="2">DD2</strain>
    </source>
</reference>
<dbReference type="AlphaFoldDB" id="H6RKL8"/>
<name>H6RKL8_BLASD</name>